<comment type="caution">
    <text evidence="1">The sequence shown here is derived from an EMBL/GenBank/DDBJ whole genome shotgun (WGS) entry which is preliminary data.</text>
</comment>
<evidence type="ECO:0008006" key="3">
    <source>
        <dbReference type="Google" id="ProtNLM"/>
    </source>
</evidence>
<evidence type="ECO:0000313" key="2">
    <source>
        <dbReference type="Proteomes" id="UP000652013"/>
    </source>
</evidence>
<dbReference type="NCBIfam" id="TIGR04268">
    <property type="entry name" value="FxSxx-COOH"/>
    <property type="match status" value="1"/>
</dbReference>
<organism evidence="1 2">
    <name type="scientific">Spirilliplanes yamanashiensis</name>
    <dbReference type="NCBI Taxonomy" id="42233"/>
    <lineage>
        <taxon>Bacteria</taxon>
        <taxon>Bacillati</taxon>
        <taxon>Actinomycetota</taxon>
        <taxon>Actinomycetes</taxon>
        <taxon>Micromonosporales</taxon>
        <taxon>Micromonosporaceae</taxon>
        <taxon>Spirilliplanes</taxon>
    </lineage>
</organism>
<name>A0A8J4DL75_9ACTN</name>
<proteinExistence type="predicted"/>
<keyword evidence="2" id="KW-1185">Reference proteome</keyword>
<dbReference type="InterPro" id="IPR026334">
    <property type="entry name" value="FxSxx-COOH"/>
</dbReference>
<gene>
    <name evidence="1" type="ORF">Sya03_50630</name>
</gene>
<sequence>MDEATGDGAGPAVWRSTLVDVTELSLAELAATGDDVLAHALRRLAADLESPDEPIAGFNSAF</sequence>
<reference evidence="1" key="1">
    <citation type="submission" date="2021-01" db="EMBL/GenBank/DDBJ databases">
        <title>Whole genome shotgun sequence of Spirilliplanes yamanashiensis NBRC 15828.</title>
        <authorList>
            <person name="Komaki H."/>
            <person name="Tamura T."/>
        </authorList>
    </citation>
    <scope>NUCLEOTIDE SEQUENCE</scope>
    <source>
        <strain evidence="1">NBRC 15828</strain>
    </source>
</reference>
<accession>A0A8J4DL75</accession>
<dbReference type="AlphaFoldDB" id="A0A8J4DL75"/>
<protein>
    <recommendedName>
        <fullName evidence="3">FXSXX-COOH protein</fullName>
    </recommendedName>
</protein>
<dbReference type="EMBL" id="BOOY01000036">
    <property type="protein sequence ID" value="GIJ05711.1"/>
    <property type="molecule type" value="Genomic_DNA"/>
</dbReference>
<dbReference type="RefSeq" id="WP_203940914.1">
    <property type="nucleotide sequence ID" value="NZ_BAAAGJ010000003.1"/>
</dbReference>
<evidence type="ECO:0000313" key="1">
    <source>
        <dbReference type="EMBL" id="GIJ05711.1"/>
    </source>
</evidence>
<dbReference type="Proteomes" id="UP000652013">
    <property type="component" value="Unassembled WGS sequence"/>
</dbReference>